<dbReference type="InterPro" id="IPR001229">
    <property type="entry name" value="Jacalin-like_lectin_dom"/>
</dbReference>
<sequence>MASHANSMHKLIKLPATGSSSSYGVTAWDQQGETHVCQIFVSYTAANLRSRISARINGLQFQYVKGNHSFTYSDMSNVFGQLSGTRFHAVKLDYPREYLTCVTIYGNATGIALKTNLGKTHGPFGNVGDPTACFCLGDENQFGGFHGAADSWGICSYPA</sequence>
<organism evidence="4 5">
    <name type="scientific">Kalanchoe fedtschenkoi</name>
    <name type="common">Lavender scallops</name>
    <name type="synonym">South American air plant</name>
    <dbReference type="NCBI Taxonomy" id="63787"/>
    <lineage>
        <taxon>Eukaryota</taxon>
        <taxon>Viridiplantae</taxon>
        <taxon>Streptophyta</taxon>
        <taxon>Embryophyta</taxon>
        <taxon>Tracheophyta</taxon>
        <taxon>Spermatophyta</taxon>
        <taxon>Magnoliopsida</taxon>
        <taxon>eudicotyledons</taxon>
        <taxon>Gunneridae</taxon>
        <taxon>Pentapetalae</taxon>
        <taxon>Saxifragales</taxon>
        <taxon>Crassulaceae</taxon>
        <taxon>Kalanchoe</taxon>
    </lineage>
</organism>
<dbReference type="Gramene" id="Kaladp0068s0255.1.v1.1">
    <property type="protein sequence ID" value="Kaladp0068s0255.1.v1.1"/>
    <property type="gene ID" value="Kaladp0068s0255.v1.1"/>
</dbReference>
<proteinExistence type="inferred from homology"/>
<evidence type="ECO:0000313" key="4">
    <source>
        <dbReference type="EnsemblPlants" id="Kaladp0068s0255.1.v1.1"/>
    </source>
</evidence>
<accession>A0A7N0UI18</accession>
<dbReference type="SMART" id="SM00915">
    <property type="entry name" value="Jacalin"/>
    <property type="match status" value="1"/>
</dbReference>
<protein>
    <recommendedName>
        <fullName evidence="3">Jacalin-type lectin domain-containing protein</fullName>
    </recommendedName>
</protein>
<feature type="domain" description="Jacalin-type lectin" evidence="3">
    <location>
        <begin position="11"/>
        <end position="159"/>
    </location>
</feature>
<evidence type="ECO:0000259" key="3">
    <source>
        <dbReference type="PROSITE" id="PS51752"/>
    </source>
</evidence>
<evidence type="ECO:0000256" key="2">
    <source>
        <dbReference type="ARBA" id="ARBA00022734"/>
    </source>
</evidence>
<dbReference type="GO" id="GO:0030246">
    <property type="term" value="F:carbohydrate binding"/>
    <property type="evidence" value="ECO:0007669"/>
    <property type="project" value="UniProtKB-KW"/>
</dbReference>
<evidence type="ECO:0000256" key="1">
    <source>
        <dbReference type="ARBA" id="ARBA00006568"/>
    </source>
</evidence>
<dbReference type="Gene3D" id="2.100.10.30">
    <property type="entry name" value="Jacalin-like lectin domain"/>
    <property type="match status" value="1"/>
</dbReference>
<dbReference type="Pfam" id="PF01419">
    <property type="entry name" value="Jacalin"/>
    <property type="match status" value="1"/>
</dbReference>
<reference evidence="4" key="1">
    <citation type="submission" date="2021-01" db="UniProtKB">
        <authorList>
            <consortium name="EnsemblPlants"/>
        </authorList>
    </citation>
    <scope>IDENTIFICATION</scope>
</reference>
<dbReference type="EnsemblPlants" id="Kaladp0068s0255.1.v1.1">
    <property type="protein sequence ID" value="Kaladp0068s0255.1.v1.1"/>
    <property type="gene ID" value="Kaladp0068s0255.v1.1"/>
</dbReference>
<dbReference type="PANTHER" id="PTHR47293:SF70">
    <property type="entry name" value="JACALIN-RELATED LECTIN 24-RELATED"/>
    <property type="match status" value="1"/>
</dbReference>
<dbReference type="InterPro" id="IPR036404">
    <property type="entry name" value="Jacalin-like_lectin_dom_sf"/>
</dbReference>
<dbReference type="PROSITE" id="PS51752">
    <property type="entry name" value="JACALIN_LECTIN"/>
    <property type="match status" value="1"/>
</dbReference>
<keyword evidence="5" id="KW-1185">Reference proteome</keyword>
<comment type="similarity">
    <text evidence="1">Belongs to the jacalin lectin family.</text>
</comment>
<dbReference type="PANTHER" id="PTHR47293">
    <property type="entry name" value="JACALIN-RELATED LECTIN 3"/>
    <property type="match status" value="1"/>
</dbReference>
<dbReference type="SUPFAM" id="SSF51101">
    <property type="entry name" value="Mannose-binding lectins"/>
    <property type="match status" value="1"/>
</dbReference>
<dbReference type="AlphaFoldDB" id="A0A7N0UI18"/>
<evidence type="ECO:0000313" key="5">
    <source>
        <dbReference type="Proteomes" id="UP000594263"/>
    </source>
</evidence>
<dbReference type="Proteomes" id="UP000594263">
    <property type="component" value="Unplaced"/>
</dbReference>
<keyword evidence="2" id="KW-0430">Lectin</keyword>
<name>A0A7N0UI18_KALFE</name>